<dbReference type="InterPro" id="IPR016032">
    <property type="entry name" value="Sig_transdc_resp-reg_C-effctor"/>
</dbReference>
<dbReference type="InterPro" id="IPR005143">
    <property type="entry name" value="TF_LuxR_autoind-bd_dom"/>
</dbReference>
<protein>
    <submittedName>
        <fullName evidence="5">LuxR family transcriptional activator of conjugal transfer of Ti plasmids</fullName>
    </submittedName>
</protein>
<gene>
    <name evidence="5" type="ORF">DES43_13522</name>
</gene>
<organism evidence="5 6">
    <name type="scientific">Aquamicrobium defluvii</name>
    <dbReference type="NCBI Taxonomy" id="69279"/>
    <lineage>
        <taxon>Bacteria</taxon>
        <taxon>Pseudomonadati</taxon>
        <taxon>Pseudomonadota</taxon>
        <taxon>Alphaproteobacteria</taxon>
        <taxon>Hyphomicrobiales</taxon>
        <taxon>Phyllobacteriaceae</taxon>
        <taxon>Aquamicrobium</taxon>
    </lineage>
</organism>
<dbReference type="PANTHER" id="PTHR44688">
    <property type="entry name" value="DNA-BINDING TRANSCRIPTIONAL ACTIVATOR DEVR_DOSR"/>
    <property type="match status" value="1"/>
</dbReference>
<dbReference type="GO" id="GO:0006355">
    <property type="term" value="P:regulation of DNA-templated transcription"/>
    <property type="evidence" value="ECO:0007669"/>
    <property type="project" value="InterPro"/>
</dbReference>
<dbReference type="PROSITE" id="PS50043">
    <property type="entry name" value="HTH_LUXR_2"/>
    <property type="match status" value="1"/>
</dbReference>
<keyword evidence="1" id="KW-0805">Transcription regulation</keyword>
<dbReference type="InterPro" id="IPR036693">
    <property type="entry name" value="TF_LuxR_autoind-bd_dom_sf"/>
</dbReference>
<keyword evidence="3" id="KW-0804">Transcription</keyword>
<dbReference type="EMBL" id="SNZF01000035">
    <property type="protein sequence ID" value="TDR31213.1"/>
    <property type="molecule type" value="Genomic_DNA"/>
</dbReference>
<evidence type="ECO:0000313" key="5">
    <source>
        <dbReference type="EMBL" id="TDR31213.1"/>
    </source>
</evidence>
<dbReference type="SUPFAM" id="SSF75516">
    <property type="entry name" value="Pheromone-binding domain of LuxR-like quorum-sensing transcription factors"/>
    <property type="match status" value="1"/>
</dbReference>
<feature type="domain" description="HTH luxR-type" evidence="4">
    <location>
        <begin position="175"/>
        <end position="240"/>
    </location>
</feature>
<evidence type="ECO:0000256" key="1">
    <source>
        <dbReference type="ARBA" id="ARBA00023015"/>
    </source>
</evidence>
<dbReference type="CDD" id="cd06170">
    <property type="entry name" value="LuxR_C_like"/>
    <property type="match status" value="1"/>
</dbReference>
<evidence type="ECO:0000259" key="4">
    <source>
        <dbReference type="PROSITE" id="PS50043"/>
    </source>
</evidence>
<dbReference type="AlphaFoldDB" id="A0A4V3DJW3"/>
<dbReference type="SMART" id="SM00421">
    <property type="entry name" value="HTH_LUXR"/>
    <property type="match status" value="1"/>
</dbReference>
<accession>A0A4V3DJW3</accession>
<keyword evidence="2" id="KW-0238">DNA-binding</keyword>
<comment type="caution">
    <text evidence="5">The sequence shown here is derived from an EMBL/GenBank/DDBJ whole genome shotgun (WGS) entry which is preliminary data.</text>
</comment>
<name>A0A4V3DJW3_9HYPH</name>
<evidence type="ECO:0000256" key="2">
    <source>
        <dbReference type="ARBA" id="ARBA00023125"/>
    </source>
</evidence>
<dbReference type="InterPro" id="IPR000792">
    <property type="entry name" value="Tscrpt_reg_LuxR_C"/>
</dbReference>
<dbReference type="Pfam" id="PF00196">
    <property type="entry name" value="GerE"/>
    <property type="match status" value="1"/>
</dbReference>
<dbReference type="Proteomes" id="UP000294958">
    <property type="component" value="Unassembled WGS sequence"/>
</dbReference>
<reference evidence="5 6" key="1">
    <citation type="submission" date="2019-03" db="EMBL/GenBank/DDBJ databases">
        <title>Genomic Encyclopedia of Type Strains, Phase IV (KMG-IV): sequencing the most valuable type-strain genomes for metagenomic binning, comparative biology and taxonomic classification.</title>
        <authorList>
            <person name="Goeker M."/>
        </authorList>
    </citation>
    <scope>NUCLEOTIDE SEQUENCE [LARGE SCALE GENOMIC DNA]</scope>
    <source>
        <strain evidence="5 6">DSM 11603</strain>
    </source>
</reference>
<dbReference type="Pfam" id="PF03472">
    <property type="entry name" value="Autoind_bind"/>
    <property type="match status" value="1"/>
</dbReference>
<dbReference type="Gene3D" id="1.10.10.10">
    <property type="entry name" value="Winged helix-like DNA-binding domain superfamily/Winged helix DNA-binding domain"/>
    <property type="match status" value="1"/>
</dbReference>
<dbReference type="PANTHER" id="PTHR44688:SF16">
    <property type="entry name" value="DNA-BINDING TRANSCRIPTIONAL ACTIVATOR DEVR_DOSR"/>
    <property type="match status" value="1"/>
</dbReference>
<dbReference type="Gene3D" id="3.30.450.80">
    <property type="entry name" value="Transcription factor LuxR-like, autoinducer-binding domain"/>
    <property type="match status" value="1"/>
</dbReference>
<dbReference type="GO" id="GO:0003677">
    <property type="term" value="F:DNA binding"/>
    <property type="evidence" value="ECO:0007669"/>
    <property type="project" value="UniProtKB-KW"/>
</dbReference>
<sequence length="245" mass="27330">MQPARRINPLSDQISGLLEALELNRDERAVRAALHKFTVAVGLQRFAYVGVSSDGTRTLTDLPQVWEDYYLDAQLSIIDPVVRHARKTAAPFWWSLARMDLTEPVARKYRDEIGDFGVVSGMTIPMRAGFGRTAMLTFMSECDMDAPYNITALKSAVAAVAYTHMHVSSADFAARQMLSNPLTPRELDCVMWTSLGKTKAEIAQMHGISEKTVRFHIDNAQAKLNATNGPHMVRIALDRGLIPRR</sequence>
<keyword evidence="6" id="KW-1185">Reference proteome</keyword>
<evidence type="ECO:0000313" key="6">
    <source>
        <dbReference type="Proteomes" id="UP000294958"/>
    </source>
</evidence>
<dbReference type="PRINTS" id="PR00038">
    <property type="entry name" value="HTHLUXR"/>
</dbReference>
<dbReference type="SUPFAM" id="SSF46894">
    <property type="entry name" value="C-terminal effector domain of the bipartite response regulators"/>
    <property type="match status" value="1"/>
</dbReference>
<proteinExistence type="predicted"/>
<dbReference type="InterPro" id="IPR036388">
    <property type="entry name" value="WH-like_DNA-bd_sf"/>
</dbReference>
<dbReference type="OrthoDB" id="9803630at2"/>
<evidence type="ECO:0000256" key="3">
    <source>
        <dbReference type="ARBA" id="ARBA00023163"/>
    </source>
</evidence>